<gene>
    <name evidence="3" type="ORF">MUB52_11790</name>
</gene>
<evidence type="ECO:0000313" key="3">
    <source>
        <dbReference type="EMBL" id="MCV3272109.1"/>
    </source>
</evidence>
<protein>
    <submittedName>
        <fullName evidence="3">PA14 domain-containing protein</fullName>
    </submittedName>
</protein>
<reference evidence="3 4" key="1">
    <citation type="submission" date="2022-04" db="EMBL/GenBank/DDBJ databases">
        <title>Roseobacter sp. WL0113 is a bacterium isolated from neritic sediment.</title>
        <authorList>
            <person name="Wang L."/>
            <person name="He W."/>
            <person name="Zhang D.-F."/>
        </authorList>
    </citation>
    <scope>NUCLEOTIDE SEQUENCE [LARGE SCALE GENOMIC DNA]</scope>
    <source>
        <strain evidence="3 4">WL0113</strain>
    </source>
</reference>
<dbReference type="PROSITE" id="PS51820">
    <property type="entry name" value="PA14"/>
    <property type="match status" value="1"/>
</dbReference>
<proteinExistence type="predicted"/>
<dbReference type="RefSeq" id="WP_263844432.1">
    <property type="nucleotide sequence ID" value="NZ_JALIEB010000006.1"/>
</dbReference>
<keyword evidence="1" id="KW-0732">Signal</keyword>
<comment type="caution">
    <text evidence="3">The sequence shown here is derived from an EMBL/GenBank/DDBJ whole genome shotgun (WGS) entry which is preliminary data.</text>
</comment>
<organism evidence="3 4">
    <name type="scientific">Roseobacter sinensis</name>
    <dbReference type="NCBI Taxonomy" id="2931391"/>
    <lineage>
        <taxon>Bacteria</taxon>
        <taxon>Pseudomonadati</taxon>
        <taxon>Pseudomonadota</taxon>
        <taxon>Alphaproteobacteria</taxon>
        <taxon>Rhodobacterales</taxon>
        <taxon>Roseobacteraceae</taxon>
        <taxon>Roseobacter</taxon>
    </lineage>
</organism>
<evidence type="ECO:0000313" key="4">
    <source>
        <dbReference type="Proteomes" id="UP001208690"/>
    </source>
</evidence>
<dbReference type="EMBL" id="JALIEB010000006">
    <property type="protein sequence ID" value="MCV3272109.1"/>
    <property type="molecule type" value="Genomic_DNA"/>
</dbReference>
<sequence length="192" mass="20284">MTIFLKTAVAAALFAVPVLAAAEAVQLSPADPQPAASSLSPGLAVVYAFPGDVRTVKDARNALKRKTVQGPPLAGLSYDDTTEGDETLTSGKAMKIAADISGFIKFDAPGTYVLDFLNNDGLEISIGGEIVGDYDEVHTCGYAGEIEVEVPVAGYYPLQATYFQRKGTACLMMEWGPDSDGLELVPDSVFFH</sequence>
<accession>A0ABT3BFE6</accession>
<dbReference type="InterPro" id="IPR011658">
    <property type="entry name" value="PA14_dom"/>
</dbReference>
<dbReference type="InterPro" id="IPR037524">
    <property type="entry name" value="PA14/GLEYA"/>
</dbReference>
<feature type="domain" description="PA14" evidence="2">
    <location>
        <begin position="38"/>
        <end position="189"/>
    </location>
</feature>
<keyword evidence="4" id="KW-1185">Reference proteome</keyword>
<feature type="signal peptide" evidence="1">
    <location>
        <begin position="1"/>
        <end position="20"/>
    </location>
</feature>
<evidence type="ECO:0000256" key="1">
    <source>
        <dbReference type="SAM" id="SignalP"/>
    </source>
</evidence>
<dbReference type="Proteomes" id="UP001208690">
    <property type="component" value="Unassembled WGS sequence"/>
</dbReference>
<evidence type="ECO:0000259" key="2">
    <source>
        <dbReference type="PROSITE" id="PS51820"/>
    </source>
</evidence>
<dbReference type="SMART" id="SM00758">
    <property type="entry name" value="PA14"/>
    <property type="match status" value="1"/>
</dbReference>
<feature type="chain" id="PRO_5047529986" evidence="1">
    <location>
        <begin position="21"/>
        <end position="192"/>
    </location>
</feature>
<dbReference type="Pfam" id="PF07691">
    <property type="entry name" value="PA14"/>
    <property type="match status" value="1"/>
</dbReference>
<name>A0ABT3BFE6_9RHOB</name>